<evidence type="ECO:0000313" key="1">
    <source>
        <dbReference type="EMBL" id="RCX08077.1"/>
    </source>
</evidence>
<gene>
    <name evidence="1" type="ORF">DFR58_1462</name>
</gene>
<comment type="caution">
    <text evidence="1">The sequence shown here is derived from an EMBL/GenBank/DDBJ whole genome shotgun (WGS) entry which is preliminary data.</text>
</comment>
<dbReference type="RefSeq" id="WP_114300283.1">
    <property type="nucleotide sequence ID" value="NZ_QPJT01000046.1"/>
</dbReference>
<sequence>MIDSKNIINVTTAMTVEEALEKVKADFSGRLTEEQFIELAASAMFEAVKEQDQRGKAARFDKVLEKLCKAAAPSDSIENRVIIVIEKKELWYKYTFPVHGGRFINSISCDRDDYIYWPIVFEKS</sequence>
<name>A0A369AIV1_9FIRM</name>
<proteinExistence type="predicted"/>
<reference evidence="1 2" key="1">
    <citation type="submission" date="2018-07" db="EMBL/GenBank/DDBJ databases">
        <title>Genomic Encyclopedia of Type Strains, Phase IV (KMG-IV): sequencing the most valuable type-strain genomes for metagenomic binning, comparative biology and taxonomic classification.</title>
        <authorList>
            <person name="Goeker M."/>
        </authorList>
    </citation>
    <scope>NUCLEOTIDE SEQUENCE [LARGE SCALE GENOMIC DNA]</scope>
    <source>
        <strain evidence="1 2">DSM 27016</strain>
    </source>
</reference>
<accession>A0A369AIV1</accession>
<protein>
    <submittedName>
        <fullName evidence="1">Uncharacterized protein</fullName>
    </submittedName>
</protein>
<dbReference type="Proteomes" id="UP000253034">
    <property type="component" value="Unassembled WGS sequence"/>
</dbReference>
<dbReference type="EMBL" id="QPJT01000046">
    <property type="protein sequence ID" value="RCX08077.1"/>
    <property type="molecule type" value="Genomic_DNA"/>
</dbReference>
<organism evidence="1 2">
    <name type="scientific">Anaerobacterium chartisolvens</name>
    <dbReference type="NCBI Taxonomy" id="1297424"/>
    <lineage>
        <taxon>Bacteria</taxon>
        <taxon>Bacillati</taxon>
        <taxon>Bacillota</taxon>
        <taxon>Clostridia</taxon>
        <taxon>Eubacteriales</taxon>
        <taxon>Oscillospiraceae</taxon>
        <taxon>Anaerobacterium</taxon>
    </lineage>
</organism>
<evidence type="ECO:0000313" key="2">
    <source>
        <dbReference type="Proteomes" id="UP000253034"/>
    </source>
</evidence>
<keyword evidence="2" id="KW-1185">Reference proteome</keyword>
<dbReference type="AlphaFoldDB" id="A0A369AIV1"/>